<dbReference type="InterPro" id="IPR001279">
    <property type="entry name" value="Metallo-B-lactamas"/>
</dbReference>
<dbReference type="InterPro" id="IPR036866">
    <property type="entry name" value="RibonucZ/Hydroxyglut_hydro"/>
</dbReference>
<comment type="subunit">
    <text evidence="2">Homodimer.</text>
</comment>
<keyword evidence="5" id="KW-0479">Metal-binding</keyword>
<evidence type="ECO:0000256" key="1">
    <source>
        <dbReference type="ARBA" id="ARBA00001947"/>
    </source>
</evidence>
<keyword evidence="8" id="KW-0862">Zinc</keyword>
<sequence length="422" mass="46948">MSMDVTFLGTGSAYPSPHRGASALVLRTEGECWLFDCGEGTQTQLMKSQLRAGRITKVFISHLHGDHLFGLPGLLCTVSLNTSCDPQQTLNCVDIYGPRVHELEPTSDQSSEEGQLSAERQLPRQVSSSCLRYRHLPRQVSGSCFRYRQLPRQVSGSCLRYRQLPRQVSGSCLRYRQLPRQVSGSCLRYRQLPRQMTAEHGPLHPQEQPGRTISLDVSSDSYLLFEDKKFVVKAFRLFHRIPSFGFCVQEHDRPGRLKTELLKELGLKPGPLYGRLKAGDPVTLESGYVILPSEVLEEAIPGRKVCILGDCSSIVGEGPLMLCSGADLLVHEATLGNEQREKAVDHGHSTPEMAAAVARACCARRLVLYHFSQRYKPCSLQKEGDEDDVSELKSQAEDALQDSGIEVTLAEDFLTLPVPLKR</sequence>
<accession>A0A4U5UUZ4</accession>
<dbReference type="Proteomes" id="UP000298787">
    <property type="component" value="Chromosome 11"/>
</dbReference>
<evidence type="ECO:0000256" key="7">
    <source>
        <dbReference type="ARBA" id="ARBA00022801"/>
    </source>
</evidence>
<evidence type="ECO:0000256" key="4">
    <source>
        <dbReference type="ARBA" id="ARBA00022722"/>
    </source>
</evidence>
<dbReference type="Pfam" id="PF12706">
    <property type="entry name" value="Lactamase_B_2"/>
    <property type="match status" value="1"/>
</dbReference>
<keyword evidence="3" id="KW-0819">tRNA processing</keyword>
<dbReference type="Gene3D" id="3.60.15.10">
    <property type="entry name" value="Ribonuclease Z/Hydroxyacylglutathione hydrolase-like"/>
    <property type="match status" value="1"/>
</dbReference>
<dbReference type="GO" id="GO:0005634">
    <property type="term" value="C:nucleus"/>
    <property type="evidence" value="ECO:0007669"/>
    <property type="project" value="TreeGrafter"/>
</dbReference>
<keyword evidence="11" id="KW-1185">Reference proteome</keyword>
<evidence type="ECO:0000313" key="11">
    <source>
        <dbReference type="Proteomes" id="UP000298787"/>
    </source>
</evidence>
<evidence type="ECO:0000256" key="2">
    <source>
        <dbReference type="ARBA" id="ARBA00011738"/>
    </source>
</evidence>
<dbReference type="GO" id="GO:0046872">
    <property type="term" value="F:metal ion binding"/>
    <property type="evidence" value="ECO:0007669"/>
    <property type="project" value="UniProtKB-KW"/>
</dbReference>
<keyword evidence="7" id="KW-0378">Hydrolase</keyword>
<dbReference type="PANTHER" id="PTHR46018">
    <property type="entry name" value="ZINC PHOSPHODIESTERASE ELAC PROTEIN 1"/>
    <property type="match status" value="1"/>
</dbReference>
<dbReference type="GO" id="GO:0042781">
    <property type="term" value="F:3'-tRNA processing endoribonuclease activity"/>
    <property type="evidence" value="ECO:0007669"/>
    <property type="project" value="TreeGrafter"/>
</dbReference>
<organism evidence="10 11">
    <name type="scientific">Collichthys lucidus</name>
    <name type="common">Big head croaker</name>
    <name type="synonym">Sciaena lucida</name>
    <dbReference type="NCBI Taxonomy" id="240159"/>
    <lineage>
        <taxon>Eukaryota</taxon>
        <taxon>Metazoa</taxon>
        <taxon>Chordata</taxon>
        <taxon>Craniata</taxon>
        <taxon>Vertebrata</taxon>
        <taxon>Euteleostomi</taxon>
        <taxon>Actinopterygii</taxon>
        <taxon>Neopterygii</taxon>
        <taxon>Teleostei</taxon>
        <taxon>Neoteleostei</taxon>
        <taxon>Acanthomorphata</taxon>
        <taxon>Eupercaria</taxon>
        <taxon>Sciaenidae</taxon>
        <taxon>Collichthys</taxon>
    </lineage>
</organism>
<evidence type="ECO:0000313" key="10">
    <source>
        <dbReference type="EMBL" id="TKS78511.1"/>
    </source>
</evidence>
<evidence type="ECO:0000256" key="8">
    <source>
        <dbReference type="ARBA" id="ARBA00022833"/>
    </source>
</evidence>
<evidence type="ECO:0000256" key="5">
    <source>
        <dbReference type="ARBA" id="ARBA00022723"/>
    </source>
</evidence>
<dbReference type="SUPFAM" id="SSF56281">
    <property type="entry name" value="Metallo-hydrolase/oxidoreductase"/>
    <property type="match status" value="1"/>
</dbReference>
<evidence type="ECO:0000256" key="6">
    <source>
        <dbReference type="ARBA" id="ARBA00022759"/>
    </source>
</evidence>
<dbReference type="EMBL" id="CM014088">
    <property type="protein sequence ID" value="TKS78511.1"/>
    <property type="molecule type" value="Genomic_DNA"/>
</dbReference>
<dbReference type="PANTHER" id="PTHR46018:SF2">
    <property type="entry name" value="ZINC PHOSPHODIESTERASE ELAC PROTEIN 1"/>
    <property type="match status" value="1"/>
</dbReference>
<gene>
    <name evidence="10" type="ORF">D9C73_012663</name>
</gene>
<proteinExistence type="inferred from homology"/>
<feature type="domain" description="Metallo-beta-lactamase" evidence="9">
    <location>
        <begin position="300"/>
        <end position="371"/>
    </location>
</feature>
<keyword evidence="4" id="KW-0540">Nuclease</keyword>
<protein>
    <submittedName>
        <fullName evidence="10">Zinc phosphodiesterase ELAC protein 1</fullName>
    </submittedName>
</protein>
<dbReference type="HAMAP" id="MF_01818">
    <property type="entry name" value="RNase_Z_BN"/>
    <property type="match status" value="1"/>
</dbReference>
<dbReference type="InterPro" id="IPR013471">
    <property type="entry name" value="RNase_Z/BN"/>
</dbReference>
<dbReference type="AlphaFoldDB" id="A0A4U5UUZ4"/>
<dbReference type="Pfam" id="PF23023">
    <property type="entry name" value="Anti-Pycsar_Apyc1"/>
    <property type="match status" value="1"/>
</dbReference>
<keyword evidence="6" id="KW-0255">Endonuclease</keyword>
<comment type="cofactor">
    <cofactor evidence="1">
        <name>Zn(2+)</name>
        <dbReference type="ChEBI" id="CHEBI:29105"/>
    </cofactor>
</comment>
<dbReference type="STRING" id="240159.A0A4U5UUZ4"/>
<reference evidence="10 11" key="1">
    <citation type="submission" date="2019-01" db="EMBL/GenBank/DDBJ databases">
        <title>Genome Assembly of Collichthys lucidus.</title>
        <authorList>
            <person name="Cai M."/>
            <person name="Xiao S."/>
        </authorList>
    </citation>
    <scope>NUCLEOTIDE SEQUENCE [LARGE SCALE GENOMIC DNA]</scope>
    <source>
        <strain evidence="10">JT15FE1705JMU</strain>
        <tissue evidence="10">Muscle</tissue>
    </source>
</reference>
<name>A0A4U5UUZ4_COLLU</name>
<evidence type="ECO:0000259" key="9">
    <source>
        <dbReference type="Pfam" id="PF12706"/>
    </source>
</evidence>
<evidence type="ECO:0000256" key="3">
    <source>
        <dbReference type="ARBA" id="ARBA00022694"/>
    </source>
</evidence>
<dbReference type="CDD" id="cd07717">
    <property type="entry name" value="RNaseZ_ZiPD-like_MBL-fold"/>
    <property type="match status" value="1"/>
</dbReference>